<comment type="caution">
    <text evidence="5">The sequence shown here is derived from an EMBL/GenBank/DDBJ whole genome shotgun (WGS) entry which is preliminary data.</text>
</comment>
<accession>B1BUL7</accession>
<dbReference type="PANTHER" id="PTHR42711">
    <property type="entry name" value="ABC TRANSPORTER ATP-BINDING PROTEIN"/>
    <property type="match status" value="1"/>
</dbReference>
<keyword evidence="1" id="KW-0813">Transport</keyword>
<dbReference type="SMART" id="SM00382">
    <property type="entry name" value="AAA"/>
    <property type="match status" value="1"/>
</dbReference>
<reference evidence="5 6" key="1">
    <citation type="submission" date="2007-07" db="EMBL/GenBank/DDBJ databases">
        <title>Annotation of Clostridium perfringens E str. JGS1987.</title>
        <authorList>
            <person name="Paulsen I."/>
            <person name="Sebastian Y."/>
        </authorList>
    </citation>
    <scope>NUCLEOTIDE SEQUENCE [LARGE SCALE GENOMIC DNA]</scope>
    <source>
        <strain evidence="6">E str. JGS1987</strain>
    </source>
</reference>
<dbReference type="InterPro" id="IPR050763">
    <property type="entry name" value="ABC_transporter_ATP-binding"/>
</dbReference>
<dbReference type="PANTHER" id="PTHR42711:SF1">
    <property type="entry name" value="ABC-TRANSPORT PROTEIN, ATP-BINDING COMPONENT"/>
    <property type="match status" value="1"/>
</dbReference>
<evidence type="ECO:0000256" key="3">
    <source>
        <dbReference type="ARBA" id="ARBA00022840"/>
    </source>
</evidence>
<dbReference type="GO" id="GO:0005524">
    <property type="term" value="F:ATP binding"/>
    <property type="evidence" value="ECO:0007669"/>
    <property type="project" value="UniProtKB-KW"/>
</dbReference>
<proteinExistence type="predicted"/>
<organism evidence="5 6">
    <name type="scientific">Clostridium perfringens E str. JGS1987</name>
    <dbReference type="NCBI Taxonomy" id="451755"/>
    <lineage>
        <taxon>Bacteria</taxon>
        <taxon>Bacillati</taxon>
        <taxon>Bacillota</taxon>
        <taxon>Clostridia</taxon>
        <taxon>Eubacteriales</taxon>
        <taxon>Clostridiaceae</taxon>
        <taxon>Clostridium</taxon>
    </lineage>
</organism>
<dbReference type="InterPro" id="IPR003593">
    <property type="entry name" value="AAA+_ATPase"/>
</dbReference>
<sequence length="328" mass="37872">MLENYIIKLNNVKKEYRVKAYKQGILNNIKILFEKKYKIVRAVDGISINIKYGEIRGLLGPNGAGKSTTIKLLTGILHPSDGEIDVMGYKPWTDRMEYVKNIGVILGQKSQLIWDIAPLETYKLHKSMYNISESKFNQNLEYFCKILDIDEVIRKPVRFLSLGERMKCEFVCSLLHDPKIVFLDEPTIGLDVIAKESIRRFIKEINKSKRTTFILTTHDLSDVEELCDNITVISNGHVVVDDSIDNLKNLFSEKKVIDFKFSEEVNIKKFSDLDVVCIDPYSVSIRVDNKEEYLNKIISKVVNEFNVIDINISKVSIDDIIKRCYMEK</sequence>
<feature type="domain" description="ABC transporter" evidence="4">
    <location>
        <begin position="26"/>
        <end position="260"/>
    </location>
</feature>
<evidence type="ECO:0000313" key="5">
    <source>
        <dbReference type="EMBL" id="EDT14588.1"/>
    </source>
</evidence>
<dbReference type="RefSeq" id="WP_004456828.1">
    <property type="nucleotide sequence ID" value="NZ_ABDW01000020.1"/>
</dbReference>
<keyword evidence="3" id="KW-0067">ATP-binding</keyword>
<dbReference type="PROSITE" id="PS50893">
    <property type="entry name" value="ABC_TRANSPORTER_2"/>
    <property type="match status" value="1"/>
</dbReference>
<keyword evidence="2" id="KW-0547">Nucleotide-binding</keyword>
<dbReference type="SUPFAM" id="SSF52540">
    <property type="entry name" value="P-loop containing nucleoside triphosphate hydrolases"/>
    <property type="match status" value="1"/>
</dbReference>
<dbReference type="AlphaFoldDB" id="B1BUL7"/>
<dbReference type="InterPro" id="IPR027417">
    <property type="entry name" value="P-loop_NTPase"/>
</dbReference>
<evidence type="ECO:0000256" key="1">
    <source>
        <dbReference type="ARBA" id="ARBA00022448"/>
    </source>
</evidence>
<evidence type="ECO:0000256" key="2">
    <source>
        <dbReference type="ARBA" id="ARBA00022741"/>
    </source>
</evidence>
<protein>
    <submittedName>
        <fullName evidence="5">ATPase component</fullName>
    </submittedName>
</protein>
<dbReference type="Proteomes" id="UP000005337">
    <property type="component" value="Unassembled WGS sequence"/>
</dbReference>
<dbReference type="Pfam" id="PF00005">
    <property type="entry name" value="ABC_tran"/>
    <property type="match status" value="1"/>
</dbReference>
<evidence type="ECO:0000313" key="6">
    <source>
        <dbReference type="Proteomes" id="UP000005337"/>
    </source>
</evidence>
<dbReference type="GO" id="GO:0016887">
    <property type="term" value="F:ATP hydrolysis activity"/>
    <property type="evidence" value="ECO:0007669"/>
    <property type="project" value="InterPro"/>
</dbReference>
<dbReference type="EMBL" id="ABDW01000020">
    <property type="protein sequence ID" value="EDT14588.1"/>
    <property type="molecule type" value="Genomic_DNA"/>
</dbReference>
<dbReference type="Gene3D" id="3.40.50.300">
    <property type="entry name" value="P-loop containing nucleotide triphosphate hydrolases"/>
    <property type="match status" value="1"/>
</dbReference>
<name>B1BUL7_CLOPF</name>
<evidence type="ECO:0000259" key="4">
    <source>
        <dbReference type="PROSITE" id="PS50893"/>
    </source>
</evidence>
<dbReference type="InterPro" id="IPR003439">
    <property type="entry name" value="ABC_transporter-like_ATP-bd"/>
</dbReference>
<gene>
    <name evidence="5" type="ORF">AC3_A0425</name>
</gene>